<evidence type="ECO:0000259" key="2">
    <source>
        <dbReference type="Pfam" id="PF00675"/>
    </source>
</evidence>
<comment type="caution">
    <text evidence="4">The sequence shown here is derived from an EMBL/GenBank/DDBJ whole genome shotgun (WGS) entry which is preliminary data.</text>
</comment>
<dbReference type="InterPro" id="IPR011249">
    <property type="entry name" value="Metalloenz_LuxS/M16"/>
</dbReference>
<dbReference type="GO" id="GO:0046872">
    <property type="term" value="F:metal ion binding"/>
    <property type="evidence" value="ECO:0007669"/>
    <property type="project" value="InterPro"/>
</dbReference>
<dbReference type="InterPro" id="IPR007863">
    <property type="entry name" value="Peptidase_M16_C"/>
</dbReference>
<reference evidence="4 5" key="1">
    <citation type="journal article" date="2024" name="J Genomics">
        <title>Draft genome sequencing and assembly of Favolaschia claudopus CIRM-BRFM 2984 isolated from oak limbs.</title>
        <authorList>
            <person name="Navarro D."/>
            <person name="Drula E."/>
            <person name="Chaduli D."/>
            <person name="Cazenave R."/>
            <person name="Ahrendt S."/>
            <person name="Wang J."/>
            <person name="Lipzen A."/>
            <person name="Daum C."/>
            <person name="Barry K."/>
            <person name="Grigoriev I.V."/>
            <person name="Favel A."/>
            <person name="Rosso M.N."/>
            <person name="Martin F."/>
        </authorList>
    </citation>
    <scope>NUCLEOTIDE SEQUENCE [LARGE SCALE GENOMIC DNA]</scope>
    <source>
        <strain evidence="4 5">CIRM-BRFM 2984</strain>
    </source>
</reference>
<organism evidence="4 5">
    <name type="scientific">Favolaschia claudopus</name>
    <dbReference type="NCBI Taxonomy" id="2862362"/>
    <lineage>
        <taxon>Eukaryota</taxon>
        <taxon>Fungi</taxon>
        <taxon>Dikarya</taxon>
        <taxon>Basidiomycota</taxon>
        <taxon>Agaricomycotina</taxon>
        <taxon>Agaricomycetes</taxon>
        <taxon>Agaricomycetidae</taxon>
        <taxon>Agaricales</taxon>
        <taxon>Marasmiineae</taxon>
        <taxon>Mycenaceae</taxon>
        <taxon>Favolaschia</taxon>
    </lineage>
</organism>
<dbReference type="Gene3D" id="3.30.830.10">
    <property type="entry name" value="Metalloenzyme, LuxS/M16 peptidase-like"/>
    <property type="match status" value="4"/>
</dbReference>
<dbReference type="PANTHER" id="PTHR43016">
    <property type="entry name" value="PRESEQUENCE PROTEASE"/>
    <property type="match status" value="1"/>
</dbReference>
<feature type="domain" description="Peptidase M16 N-terminal" evidence="2">
    <location>
        <begin position="92"/>
        <end position="169"/>
    </location>
</feature>
<evidence type="ECO:0000259" key="3">
    <source>
        <dbReference type="Pfam" id="PF05193"/>
    </source>
</evidence>
<feature type="domain" description="Peptidase M16 C-terminal" evidence="3">
    <location>
        <begin position="232"/>
        <end position="428"/>
    </location>
</feature>
<dbReference type="FunFam" id="3.30.830.10:FF:000015">
    <property type="entry name" value="Putative zinc metalloprotease"/>
    <property type="match status" value="1"/>
</dbReference>
<dbReference type="EMBL" id="JAWWNJ010000001">
    <property type="protein sequence ID" value="KAK7064154.1"/>
    <property type="molecule type" value="Genomic_DNA"/>
</dbReference>
<proteinExistence type="predicted"/>
<sequence length="1092" mass="120579">MLRRWAQPPHFSLRPLTPKRTSLSGLFPRTMASATSPQQFGNFDLVKSIKLGFTDVQVSKWRSRVTGLSVVHLDYEAPIVNGYFAVATEIFNDSGCPHTLEHLVFMGSEKYPYKGIIDHLANRGFSNGTNAWTDNDHTAYTVSTAGEQGFLQLLPIYVDHILYPTMTQAGFVTEVHHVDPTGQDSGVVYSEMQGRENTSGDLMALRGQRLLDPPGSAYRSETGGLMEALRILTVEQIRQYHSTYYVPHNLSLIVTGKLSSGTSTLLSVVQEKVEPSLIAHGQNLGPRPPGWKRPFVETPSAVRPPIEKTVKEDVEFPEKDESVGELMITSLGPAPNQFVERKALDIIGTYLTSSAVAPLNKEFIEIDSPMCTYIYFAEETRATAIYLPIYVGSVPTELLDEFDGKLKASLRRIIAEGIDMERMTMVINRDERQLRSKLESSKGDTFSGTVITDFLYGAEDGSELEAALDEIEQYDAVRKWTSTQWADLLQKYYVDSHSVVVRGKPSANLAKKLAADEKARVAAQVERLGPEGLKKAEQELEAAKSEHDKPIPTEMLLDFAVPSVKSISFIPVQSLQEPGTGRGGPAKAIKSETLVEHIQSDGSPLPFFVQYDHVESDFVSVQAFFSLQQLPHHLRPLISTYMSTFFALPVVRQSGERLTHEDVVNKLDNETVSYEVGLGVSNSFAEVFRVSLKVETAQYEGAVAWLKDLMYGAEFDKDRLQVTIAKIQQSLPEMKRDGNTVLGSLWADLIYNETSTSRAGGILPQQEFIPNLAKQLASNPEKLIADLQEIRRYATDPSGVRFSVTGNILSLRNPRSTWEKYFKSSLPETPLLPVPLSCDTLSELGKEPVTKGVVMSLPTIESSYVTHSTKAIKGFNHPEYPAFRIALEVLNATESYLWRYIRGSGLAYGAYVSLDVEAGLLSFSLYRSSNSTKAYKEAANVLTGLVDGSISLETTTLDAAKSTIVYGVAKNVSTFGRAAMMSFINKALRGVPQTHQVDLLEKYSRVTKDQVLDIFRKYFLPLFDASKSVAVVVTAPTNVDSVVEGLASDGFVVEKRTLEIDASELEGGHDHECDSCESGSDSGSESDSEDSR</sequence>
<name>A0AAW0EJ93_9AGAR</name>
<evidence type="ECO:0000313" key="5">
    <source>
        <dbReference type="Proteomes" id="UP001362999"/>
    </source>
</evidence>
<keyword evidence="5" id="KW-1185">Reference proteome</keyword>
<protein>
    <submittedName>
        <fullName evidence="4">Metalloenzyme, LuxS/M16 peptidase-like protein</fullName>
    </submittedName>
</protein>
<dbReference type="Proteomes" id="UP001362999">
    <property type="component" value="Unassembled WGS sequence"/>
</dbReference>
<feature type="region of interest" description="Disordered" evidence="1">
    <location>
        <begin position="1063"/>
        <end position="1092"/>
    </location>
</feature>
<dbReference type="InterPro" id="IPR011765">
    <property type="entry name" value="Pept_M16_N"/>
</dbReference>
<gene>
    <name evidence="4" type="ORF">R3P38DRAFT_2822753</name>
</gene>
<dbReference type="Pfam" id="PF00675">
    <property type="entry name" value="Peptidase_M16"/>
    <property type="match status" value="1"/>
</dbReference>
<dbReference type="Pfam" id="PF05193">
    <property type="entry name" value="Peptidase_M16_C"/>
    <property type="match status" value="1"/>
</dbReference>
<dbReference type="PANTHER" id="PTHR43016:SF16">
    <property type="entry name" value="METALLOPROTEASE, PUTATIVE (AFU_ORTHOLOGUE AFUA_4G07610)-RELATED"/>
    <property type="match status" value="1"/>
</dbReference>
<evidence type="ECO:0000313" key="4">
    <source>
        <dbReference type="EMBL" id="KAK7064154.1"/>
    </source>
</evidence>
<dbReference type="SUPFAM" id="SSF63411">
    <property type="entry name" value="LuxS/MPP-like metallohydrolase"/>
    <property type="match status" value="4"/>
</dbReference>
<dbReference type="FunFam" id="3.30.830.10:FF:000031">
    <property type="entry name" value="Putative zinc metalloprotease"/>
    <property type="match status" value="1"/>
</dbReference>
<evidence type="ECO:0000256" key="1">
    <source>
        <dbReference type="SAM" id="MobiDB-lite"/>
    </source>
</evidence>
<accession>A0AAW0EJ93</accession>
<dbReference type="AlphaFoldDB" id="A0AAW0EJ93"/>